<organism evidence="2 3">
    <name type="scientific">Hyaloscypha variabilis (strain UAMH 11265 / GT02V1 / F)</name>
    <name type="common">Meliniomyces variabilis</name>
    <dbReference type="NCBI Taxonomy" id="1149755"/>
    <lineage>
        <taxon>Eukaryota</taxon>
        <taxon>Fungi</taxon>
        <taxon>Dikarya</taxon>
        <taxon>Ascomycota</taxon>
        <taxon>Pezizomycotina</taxon>
        <taxon>Leotiomycetes</taxon>
        <taxon>Helotiales</taxon>
        <taxon>Hyaloscyphaceae</taxon>
        <taxon>Hyaloscypha</taxon>
        <taxon>Hyaloscypha variabilis</taxon>
    </lineage>
</organism>
<reference evidence="2 3" key="1">
    <citation type="submission" date="2016-04" db="EMBL/GenBank/DDBJ databases">
        <title>A degradative enzymes factory behind the ericoid mycorrhizal symbiosis.</title>
        <authorList>
            <consortium name="DOE Joint Genome Institute"/>
            <person name="Martino E."/>
            <person name="Morin E."/>
            <person name="Grelet G."/>
            <person name="Kuo A."/>
            <person name="Kohler A."/>
            <person name="Daghino S."/>
            <person name="Barry K."/>
            <person name="Choi C."/>
            <person name="Cichocki N."/>
            <person name="Clum A."/>
            <person name="Copeland A."/>
            <person name="Hainaut M."/>
            <person name="Haridas S."/>
            <person name="Labutti K."/>
            <person name="Lindquist E."/>
            <person name="Lipzen A."/>
            <person name="Khouja H.-R."/>
            <person name="Murat C."/>
            <person name="Ohm R."/>
            <person name="Olson A."/>
            <person name="Spatafora J."/>
            <person name="Veneault-Fourrey C."/>
            <person name="Henrissat B."/>
            <person name="Grigoriev I."/>
            <person name="Martin F."/>
            <person name="Perotto S."/>
        </authorList>
    </citation>
    <scope>NUCLEOTIDE SEQUENCE [LARGE SCALE GENOMIC DNA]</scope>
    <source>
        <strain evidence="2 3">F</strain>
    </source>
</reference>
<feature type="compositionally biased region" description="Polar residues" evidence="1">
    <location>
        <begin position="39"/>
        <end position="52"/>
    </location>
</feature>
<dbReference type="Proteomes" id="UP000235786">
    <property type="component" value="Unassembled WGS sequence"/>
</dbReference>
<protein>
    <submittedName>
        <fullName evidence="2">Uncharacterized protein</fullName>
    </submittedName>
</protein>
<accession>A0A2J6RFC0</accession>
<evidence type="ECO:0000313" key="3">
    <source>
        <dbReference type="Proteomes" id="UP000235786"/>
    </source>
</evidence>
<gene>
    <name evidence="2" type="ORF">L207DRAFT_514521</name>
</gene>
<dbReference type="AlphaFoldDB" id="A0A2J6RFC0"/>
<feature type="region of interest" description="Disordered" evidence="1">
    <location>
        <begin position="1"/>
        <end position="80"/>
    </location>
</feature>
<dbReference type="EMBL" id="KZ613949">
    <property type="protein sequence ID" value="PMD37209.1"/>
    <property type="molecule type" value="Genomic_DNA"/>
</dbReference>
<feature type="compositionally biased region" description="Polar residues" evidence="1">
    <location>
        <begin position="1"/>
        <end position="16"/>
    </location>
</feature>
<evidence type="ECO:0000313" key="2">
    <source>
        <dbReference type="EMBL" id="PMD37209.1"/>
    </source>
</evidence>
<name>A0A2J6RFC0_HYAVF</name>
<keyword evidence="3" id="KW-1185">Reference proteome</keyword>
<feature type="compositionally biased region" description="Low complexity" evidence="1">
    <location>
        <begin position="53"/>
        <end position="67"/>
    </location>
</feature>
<proteinExistence type="predicted"/>
<evidence type="ECO:0000256" key="1">
    <source>
        <dbReference type="SAM" id="MobiDB-lite"/>
    </source>
</evidence>
<sequence>MHMQMTPQKTDLQASRNRYLKTAQHQDPHSLPPRYLSIQGRTSPSPTKNGTTSSRPPRFPNPSFGRPRPGPRLEGLVPPQGLSWGPPPAWLCLALQAKSLSSDRFRSGKLRLCGWLRAGDRDP</sequence>